<evidence type="ECO:0000256" key="3">
    <source>
        <dbReference type="ARBA" id="ARBA00022989"/>
    </source>
</evidence>
<gene>
    <name evidence="7" type="ORF">Talka_01778</name>
</gene>
<name>A0A554W625_9BURK</name>
<keyword evidence="4 5" id="KW-0472">Membrane</keyword>
<evidence type="ECO:0000256" key="1">
    <source>
        <dbReference type="ARBA" id="ARBA00004141"/>
    </source>
</evidence>
<keyword evidence="8" id="KW-1185">Reference proteome</keyword>
<dbReference type="OrthoDB" id="5735959at2"/>
<dbReference type="AlphaFoldDB" id="A0A554W625"/>
<feature type="transmembrane region" description="Helical" evidence="5">
    <location>
        <begin position="335"/>
        <end position="353"/>
    </location>
</feature>
<feature type="transmembrane region" description="Helical" evidence="5">
    <location>
        <begin position="247"/>
        <end position="265"/>
    </location>
</feature>
<evidence type="ECO:0000256" key="4">
    <source>
        <dbReference type="ARBA" id="ARBA00023136"/>
    </source>
</evidence>
<feature type="transmembrane region" description="Helical" evidence="5">
    <location>
        <begin position="203"/>
        <end position="219"/>
    </location>
</feature>
<dbReference type="GO" id="GO:0016874">
    <property type="term" value="F:ligase activity"/>
    <property type="evidence" value="ECO:0007669"/>
    <property type="project" value="UniProtKB-KW"/>
</dbReference>
<proteinExistence type="predicted"/>
<feature type="transmembrane region" description="Helical" evidence="5">
    <location>
        <begin position="225"/>
        <end position="240"/>
    </location>
</feature>
<dbReference type="InterPro" id="IPR051533">
    <property type="entry name" value="WaaL-like"/>
</dbReference>
<dbReference type="GO" id="GO:0016020">
    <property type="term" value="C:membrane"/>
    <property type="evidence" value="ECO:0007669"/>
    <property type="project" value="UniProtKB-SubCell"/>
</dbReference>
<dbReference type="Pfam" id="PF04932">
    <property type="entry name" value="Wzy_C"/>
    <property type="match status" value="1"/>
</dbReference>
<protein>
    <submittedName>
        <fullName evidence="7">O-Antigen ligase</fullName>
    </submittedName>
</protein>
<dbReference type="Proteomes" id="UP000315736">
    <property type="component" value="Unassembled WGS sequence"/>
</dbReference>
<comment type="caution">
    <text evidence="7">The sequence shown here is derived from an EMBL/GenBank/DDBJ whole genome shotgun (WGS) entry which is preliminary data.</text>
</comment>
<feature type="transmembrane region" description="Helical" evidence="5">
    <location>
        <begin position="80"/>
        <end position="101"/>
    </location>
</feature>
<accession>A0A554W625</accession>
<dbReference type="PANTHER" id="PTHR37422:SF13">
    <property type="entry name" value="LIPOPOLYSACCHARIDE BIOSYNTHESIS PROTEIN PA4999-RELATED"/>
    <property type="match status" value="1"/>
</dbReference>
<keyword evidence="3 5" id="KW-1133">Transmembrane helix</keyword>
<feature type="transmembrane region" description="Helical" evidence="5">
    <location>
        <begin position="179"/>
        <end position="196"/>
    </location>
</feature>
<dbReference type="EMBL" id="VJNB01000009">
    <property type="protein sequence ID" value="TSE19014.1"/>
    <property type="molecule type" value="Genomic_DNA"/>
</dbReference>
<evidence type="ECO:0000256" key="2">
    <source>
        <dbReference type="ARBA" id="ARBA00022692"/>
    </source>
</evidence>
<evidence type="ECO:0000256" key="5">
    <source>
        <dbReference type="SAM" id="Phobius"/>
    </source>
</evidence>
<feature type="transmembrane region" description="Helical" evidence="5">
    <location>
        <begin position="445"/>
        <end position="467"/>
    </location>
</feature>
<feature type="transmembrane region" description="Helical" evidence="5">
    <location>
        <begin position="54"/>
        <end position="73"/>
    </location>
</feature>
<dbReference type="RefSeq" id="WP_143890822.1">
    <property type="nucleotide sequence ID" value="NZ_VJNB01000009.1"/>
</dbReference>
<evidence type="ECO:0000259" key="6">
    <source>
        <dbReference type="Pfam" id="PF04932"/>
    </source>
</evidence>
<keyword evidence="2 5" id="KW-0812">Transmembrane</keyword>
<dbReference type="InterPro" id="IPR007016">
    <property type="entry name" value="O-antigen_ligase-rel_domated"/>
</dbReference>
<dbReference type="PANTHER" id="PTHR37422">
    <property type="entry name" value="TEICHURONIC ACID BIOSYNTHESIS PROTEIN TUAE"/>
    <property type="match status" value="1"/>
</dbReference>
<organism evidence="7 8">
    <name type="scientific">Tepidimonas alkaliphilus</name>
    <dbReference type="NCBI Taxonomy" id="2588942"/>
    <lineage>
        <taxon>Bacteria</taxon>
        <taxon>Pseudomonadati</taxon>
        <taxon>Pseudomonadota</taxon>
        <taxon>Betaproteobacteria</taxon>
        <taxon>Burkholderiales</taxon>
        <taxon>Tepidimonas</taxon>
    </lineage>
</organism>
<evidence type="ECO:0000313" key="8">
    <source>
        <dbReference type="Proteomes" id="UP000315736"/>
    </source>
</evidence>
<feature type="transmembrane region" description="Helical" evidence="5">
    <location>
        <begin position="107"/>
        <end position="123"/>
    </location>
</feature>
<keyword evidence="7" id="KW-0436">Ligase</keyword>
<feature type="transmembrane region" description="Helical" evidence="5">
    <location>
        <begin position="135"/>
        <end position="159"/>
    </location>
</feature>
<sequence length="502" mass="55857">MSKFKIHYSIAKSLPLVLQTTSLVFVSATASWIIVAPTHSFTNLIWHDQQRLGQLWLMLAALGLAPWLAWFRLPISNATAALLAAVVLFGAAICWASPLGLWNWTEWATFVGLLAVAWIVTWVRSRFKEAFDRAAWVMLAALIAILSTQTSVSWIAALWNSHPLDPWVLLTGFSNPRHFGHVVTFTVPITASILLYRNLSSMTRYFVITLLTIWCWLGWMSGTRGTWMALTISIVAGWLLGGSLRQVARWIGVLGLAGFGMQILLSEWLPRALHLEVSNSLATRMTVSTSGRIDLWSAAMHMWLQNPWLGLGPMGFATLKQPYGAHPHNLPLQLLAEWGTPFTFMFTILLFCASKKGWERIKSTFLLAEVDRKVRAAAAGTTLSLVAATAQSLVDGIYVMPFSQTLGAIILGWWLSASSTAHPPHPEYNADLAKGNILTSSVQRIFLFIFLLVVFWGASAVLGWQLMHADPWLTQDTCSAPCIEWRLPRFWSRGLITSLDSP</sequence>
<feature type="domain" description="O-antigen ligase-related" evidence="6">
    <location>
        <begin position="220"/>
        <end position="346"/>
    </location>
</feature>
<reference evidence="7 8" key="1">
    <citation type="submission" date="2019-07" db="EMBL/GenBank/DDBJ databases">
        <title>Tepidimonas alkaliphilus YIM 72238 draft genome.</title>
        <authorList>
            <person name="Da Costa M.S."/>
            <person name="Froufe H.J.C."/>
            <person name="Egas C."/>
            <person name="Albuquerque L."/>
        </authorList>
    </citation>
    <scope>NUCLEOTIDE SEQUENCE [LARGE SCALE GENOMIC DNA]</scope>
    <source>
        <strain evidence="7 8">YIM 72238</strain>
    </source>
</reference>
<evidence type="ECO:0000313" key="7">
    <source>
        <dbReference type="EMBL" id="TSE19014.1"/>
    </source>
</evidence>
<comment type="subcellular location">
    <subcellularLocation>
        <location evidence="1">Membrane</location>
        <topology evidence="1">Multi-pass membrane protein</topology>
    </subcellularLocation>
</comment>